<evidence type="ECO:0000313" key="7">
    <source>
        <dbReference type="Proteomes" id="UP000265040"/>
    </source>
</evidence>
<dbReference type="AlphaFoldDB" id="A0A3Q1I8E1"/>
<feature type="domain" description="AIG1-type G" evidence="5">
    <location>
        <begin position="4"/>
        <end position="213"/>
    </location>
</feature>
<feature type="transmembrane region" description="Helical" evidence="4">
    <location>
        <begin position="247"/>
        <end position="270"/>
    </location>
</feature>
<dbReference type="GeneTree" id="ENSGT01150000286992"/>
<reference evidence="6" key="3">
    <citation type="submission" date="2025-09" db="UniProtKB">
        <authorList>
            <consortium name="Ensembl"/>
        </authorList>
    </citation>
    <scope>IDENTIFICATION</scope>
</reference>
<organism evidence="6 7">
    <name type="scientific">Anabas testudineus</name>
    <name type="common">Climbing perch</name>
    <name type="synonym">Anthias testudineus</name>
    <dbReference type="NCBI Taxonomy" id="64144"/>
    <lineage>
        <taxon>Eukaryota</taxon>
        <taxon>Metazoa</taxon>
        <taxon>Chordata</taxon>
        <taxon>Craniata</taxon>
        <taxon>Vertebrata</taxon>
        <taxon>Euteleostomi</taxon>
        <taxon>Actinopterygii</taxon>
        <taxon>Neopterygii</taxon>
        <taxon>Teleostei</taxon>
        <taxon>Neoteleostei</taxon>
        <taxon>Acanthomorphata</taxon>
        <taxon>Anabantaria</taxon>
        <taxon>Anabantiformes</taxon>
        <taxon>Anabantoidei</taxon>
        <taxon>Anabantidae</taxon>
        <taxon>Anabas</taxon>
    </lineage>
</organism>
<dbReference type="InterPro" id="IPR027417">
    <property type="entry name" value="P-loop_NTPase"/>
</dbReference>
<keyword evidence="4" id="KW-1133">Transmembrane helix</keyword>
<dbReference type="OrthoDB" id="6133115at2759"/>
<evidence type="ECO:0000256" key="2">
    <source>
        <dbReference type="ARBA" id="ARBA00022741"/>
    </source>
</evidence>
<comment type="similarity">
    <text evidence="1">Belongs to the TRAFAC class TrmE-Era-EngA-EngB-Septin-like GTPase superfamily. AIG1/Toc34/Toc159-like paraseptin GTPase family. IAN subfamily.</text>
</comment>
<dbReference type="SUPFAM" id="SSF52540">
    <property type="entry name" value="P-loop containing nucleoside triphosphate hydrolases"/>
    <property type="match status" value="1"/>
</dbReference>
<dbReference type="InParanoid" id="A0A3Q1I8E1"/>
<dbReference type="GO" id="GO:0005525">
    <property type="term" value="F:GTP binding"/>
    <property type="evidence" value="ECO:0007669"/>
    <property type="project" value="UniProtKB-KW"/>
</dbReference>
<keyword evidence="3" id="KW-0342">GTP-binding</keyword>
<keyword evidence="4" id="KW-0472">Membrane</keyword>
<dbReference type="Proteomes" id="UP000265040">
    <property type="component" value="Chromosome 18"/>
</dbReference>
<dbReference type="Gene3D" id="3.40.50.300">
    <property type="entry name" value="P-loop containing nucleotide triphosphate hydrolases"/>
    <property type="match status" value="1"/>
</dbReference>
<keyword evidence="7" id="KW-1185">Reference proteome</keyword>
<evidence type="ECO:0000256" key="4">
    <source>
        <dbReference type="SAM" id="Phobius"/>
    </source>
</evidence>
<keyword evidence="4" id="KW-0812">Transmembrane</keyword>
<protein>
    <recommendedName>
        <fullName evidence="5">AIG1-type G domain-containing protein</fullName>
    </recommendedName>
</protein>
<dbReference type="InterPro" id="IPR045058">
    <property type="entry name" value="GIMA/IAN/Toc"/>
</dbReference>
<dbReference type="Ensembl" id="ENSATET00000016126.2">
    <property type="protein sequence ID" value="ENSATEP00000015874.2"/>
    <property type="gene ID" value="ENSATEG00000025619.1"/>
</dbReference>
<proteinExistence type="inferred from homology"/>
<keyword evidence="2" id="KW-0547">Nucleotide-binding</keyword>
<dbReference type="CDD" id="cd01852">
    <property type="entry name" value="AIG1"/>
    <property type="match status" value="1"/>
</dbReference>
<reference evidence="6" key="2">
    <citation type="submission" date="2025-08" db="UniProtKB">
        <authorList>
            <consortium name="Ensembl"/>
        </authorList>
    </citation>
    <scope>IDENTIFICATION</scope>
</reference>
<dbReference type="PANTHER" id="PTHR10903">
    <property type="entry name" value="GTPASE, IMAP FAMILY MEMBER-RELATED"/>
    <property type="match status" value="1"/>
</dbReference>
<evidence type="ECO:0000256" key="3">
    <source>
        <dbReference type="ARBA" id="ARBA00023134"/>
    </source>
</evidence>
<sequence length="362" mass="39544">CFTCTRDRIVLLGKTGAGKSSLANTLFGEDLFTTNNSPNSETKYCQAETRLVNDRSITLIDTPGLFDVERSEEEMKPEIVRCITECAPGPHVFFIVLKVEKFTEHEKAVVTKICDYFSEDALKYAVIVFTHGEQLSERMTIKEFVQQNKNLSDLVEKCGGRCHVFDNKYWKNKQQDDYRSNQFQVEELLNTINMMVMENNGGYYTNEMLQVAEKEISKEEEHLKLSSVNMSSEEIRLKAKNTVSQRFLNQLAGTATGVLLGAFFGVAAMLKLALTAVRSPAELIKLVKNTPPVGKLAIGAAAGGEIVGVCLGVGAGALAVTGGVMGGIIGHDAAEGAETMKEAVEKAAKAVIDKGKATLELQ</sequence>
<accession>A0A3Q1I8E1</accession>
<dbReference type="Pfam" id="PF04548">
    <property type="entry name" value="AIG1"/>
    <property type="match status" value="1"/>
</dbReference>
<evidence type="ECO:0000256" key="1">
    <source>
        <dbReference type="ARBA" id="ARBA00008535"/>
    </source>
</evidence>
<dbReference type="PANTHER" id="PTHR10903:SF62">
    <property type="entry name" value="GTPASE IMAP FAMILY MEMBER 4-LIKE-RELATED"/>
    <property type="match status" value="1"/>
</dbReference>
<evidence type="ECO:0000259" key="5">
    <source>
        <dbReference type="PROSITE" id="PS51720"/>
    </source>
</evidence>
<dbReference type="FunFam" id="3.40.50.300:FF:000366">
    <property type="entry name" value="GTPase, IMAP family member 2"/>
    <property type="match status" value="1"/>
</dbReference>
<reference evidence="6" key="1">
    <citation type="submission" date="2021-04" db="EMBL/GenBank/DDBJ databases">
        <authorList>
            <consortium name="Wellcome Sanger Institute Data Sharing"/>
        </authorList>
    </citation>
    <scope>NUCLEOTIDE SEQUENCE [LARGE SCALE GENOMIC DNA]</scope>
</reference>
<dbReference type="PROSITE" id="PS51720">
    <property type="entry name" value="G_AIG1"/>
    <property type="match status" value="1"/>
</dbReference>
<dbReference type="InterPro" id="IPR006703">
    <property type="entry name" value="G_AIG1"/>
</dbReference>
<name>A0A3Q1I8E1_ANATE</name>
<evidence type="ECO:0000313" key="6">
    <source>
        <dbReference type="Ensembl" id="ENSATEP00000015874.2"/>
    </source>
</evidence>